<dbReference type="EC" id="3.1.1.61" evidence="5"/>
<protein>
    <recommendedName>
        <fullName evidence="5">Protein-glutamate methylesterase/protein-glutamine glutaminase</fullName>
        <ecNumber evidence="5">3.1.1.61</ecNumber>
        <ecNumber evidence="5">3.5.1.44</ecNumber>
    </recommendedName>
</protein>
<keyword evidence="5 7" id="KW-0597">Phosphoprotein</keyword>
<dbReference type="SUPFAM" id="SSF52172">
    <property type="entry name" value="CheY-like"/>
    <property type="match status" value="1"/>
</dbReference>
<evidence type="ECO:0000256" key="1">
    <source>
        <dbReference type="ARBA" id="ARBA00022490"/>
    </source>
</evidence>
<dbReference type="SUPFAM" id="SSF52738">
    <property type="entry name" value="Methylesterase CheB, C-terminal domain"/>
    <property type="match status" value="1"/>
</dbReference>
<dbReference type="PANTHER" id="PTHR42872">
    <property type="entry name" value="PROTEIN-GLUTAMATE METHYLESTERASE/PROTEIN-GLUTAMINE GLUTAMINASE"/>
    <property type="match status" value="1"/>
</dbReference>
<evidence type="ECO:0000259" key="9">
    <source>
        <dbReference type="PROSITE" id="PS50122"/>
    </source>
</evidence>
<dbReference type="CDD" id="cd16432">
    <property type="entry name" value="CheB_Rec"/>
    <property type="match status" value="1"/>
</dbReference>
<dbReference type="EC" id="3.5.1.44" evidence="5"/>
<dbReference type="AlphaFoldDB" id="A0A1D7UX01"/>
<dbReference type="RefSeq" id="WP_069607324.1">
    <property type="nucleotide sequence ID" value="NZ_CP015217.1"/>
</dbReference>
<keyword evidence="11" id="KW-1185">Reference proteome</keyword>
<comment type="domain">
    <text evidence="5">Contains a C-terminal catalytic domain, and an N-terminal region which modulates catalytic activity.</text>
</comment>
<keyword evidence="1 5" id="KW-0963">Cytoplasm</keyword>
<feature type="domain" description="Response regulatory" evidence="8">
    <location>
        <begin position="3"/>
        <end position="120"/>
    </location>
</feature>
<comment type="PTM">
    <text evidence="5">Phosphorylated by CheA. Phosphorylation of the N-terminal regulatory domain activates the methylesterase activity.</text>
</comment>
<dbReference type="CDD" id="cd17541">
    <property type="entry name" value="REC_CheB-like"/>
    <property type="match status" value="1"/>
</dbReference>
<dbReference type="PIRSF" id="PIRSF000876">
    <property type="entry name" value="RR_chemtxs_CheB"/>
    <property type="match status" value="1"/>
</dbReference>
<dbReference type="Pfam" id="PF01339">
    <property type="entry name" value="CheB_methylest"/>
    <property type="match status" value="1"/>
</dbReference>
<keyword evidence="2 5" id="KW-0145">Chemotaxis</keyword>
<dbReference type="InterPro" id="IPR035909">
    <property type="entry name" value="CheB_C"/>
</dbReference>
<comment type="catalytic activity">
    <reaction evidence="4 5">
        <text>[protein]-L-glutamate 5-O-methyl ester + H2O = L-glutamyl-[protein] + methanol + H(+)</text>
        <dbReference type="Rhea" id="RHEA:23236"/>
        <dbReference type="Rhea" id="RHEA-COMP:10208"/>
        <dbReference type="Rhea" id="RHEA-COMP:10311"/>
        <dbReference type="ChEBI" id="CHEBI:15377"/>
        <dbReference type="ChEBI" id="CHEBI:15378"/>
        <dbReference type="ChEBI" id="CHEBI:17790"/>
        <dbReference type="ChEBI" id="CHEBI:29973"/>
        <dbReference type="ChEBI" id="CHEBI:82795"/>
        <dbReference type="EC" id="3.1.1.61"/>
    </reaction>
</comment>
<dbReference type="GO" id="GO:0000156">
    <property type="term" value="F:phosphorelay response regulator activity"/>
    <property type="evidence" value="ECO:0007669"/>
    <property type="project" value="InterPro"/>
</dbReference>
<dbReference type="OrthoDB" id="9793421at2"/>
<comment type="catalytic activity">
    <reaction evidence="5">
        <text>L-glutaminyl-[protein] + H2O = L-glutamyl-[protein] + NH4(+)</text>
        <dbReference type="Rhea" id="RHEA:16441"/>
        <dbReference type="Rhea" id="RHEA-COMP:10207"/>
        <dbReference type="Rhea" id="RHEA-COMP:10208"/>
        <dbReference type="ChEBI" id="CHEBI:15377"/>
        <dbReference type="ChEBI" id="CHEBI:28938"/>
        <dbReference type="ChEBI" id="CHEBI:29973"/>
        <dbReference type="ChEBI" id="CHEBI:30011"/>
        <dbReference type="EC" id="3.5.1.44"/>
    </reaction>
</comment>
<comment type="subcellular location">
    <subcellularLocation>
        <location evidence="5">Cytoplasm</location>
    </subcellularLocation>
</comment>
<dbReference type="InterPro" id="IPR008248">
    <property type="entry name" value="CheB-like"/>
</dbReference>
<dbReference type="Gene3D" id="3.40.50.2300">
    <property type="match status" value="1"/>
</dbReference>
<dbReference type="Pfam" id="PF00072">
    <property type="entry name" value="Response_reg"/>
    <property type="match status" value="1"/>
</dbReference>
<feature type="domain" description="CheB-type methylesterase" evidence="9">
    <location>
        <begin position="158"/>
        <end position="346"/>
    </location>
</feature>
<dbReference type="GO" id="GO:0008984">
    <property type="term" value="F:protein-glutamate methylesterase activity"/>
    <property type="evidence" value="ECO:0007669"/>
    <property type="project" value="UniProtKB-UniRule"/>
</dbReference>
<keyword evidence="3 5" id="KW-0378">Hydrolase</keyword>
<evidence type="ECO:0000256" key="2">
    <source>
        <dbReference type="ARBA" id="ARBA00022500"/>
    </source>
</evidence>
<evidence type="ECO:0000256" key="5">
    <source>
        <dbReference type="HAMAP-Rule" id="MF_00099"/>
    </source>
</evidence>
<dbReference type="InterPro" id="IPR011006">
    <property type="entry name" value="CheY-like_superfamily"/>
</dbReference>
<evidence type="ECO:0000256" key="3">
    <source>
        <dbReference type="ARBA" id="ARBA00022801"/>
    </source>
</evidence>
<dbReference type="SMART" id="SM00448">
    <property type="entry name" value="REC"/>
    <property type="match status" value="1"/>
</dbReference>
<dbReference type="GO" id="GO:0006935">
    <property type="term" value="P:chemotaxis"/>
    <property type="evidence" value="ECO:0007669"/>
    <property type="project" value="UniProtKB-UniRule"/>
</dbReference>
<dbReference type="GO" id="GO:0005737">
    <property type="term" value="C:cytoplasm"/>
    <property type="evidence" value="ECO:0007669"/>
    <property type="project" value="UniProtKB-SubCell"/>
</dbReference>
<gene>
    <name evidence="5" type="primary">cheB</name>
    <name evidence="10" type="ORF">A0128_09710</name>
</gene>
<feature type="active site" evidence="5 6">
    <location>
        <position position="170"/>
    </location>
</feature>
<reference evidence="10 11" key="1">
    <citation type="submission" date="2016-04" db="EMBL/GenBank/DDBJ databases">
        <title>Complete genome seqeunce of Leptospira alstonii serovar Room22.</title>
        <authorList>
            <person name="Nally J.E."/>
            <person name="Bayles D.O."/>
            <person name="Hurley D."/>
            <person name="Fanning S."/>
            <person name="McMahon B.J."/>
            <person name="Arent Z."/>
        </authorList>
    </citation>
    <scope>NUCLEOTIDE SEQUENCE [LARGE SCALE GENOMIC DNA]</scope>
    <source>
        <strain evidence="10 11">GWTS #1</strain>
    </source>
</reference>
<comment type="function">
    <text evidence="5">Involved in chemotaxis. Part of a chemotaxis signal transduction system that modulates chemotaxis in response to various stimuli. Catalyzes the demethylation of specific methylglutamate residues introduced into the chemoreceptors (methyl-accepting chemotaxis proteins or MCP) by CheR. Also mediates the irreversible deamidation of specific glutamine residues to glutamic acid.</text>
</comment>
<dbReference type="NCBIfam" id="NF009206">
    <property type="entry name" value="PRK12555.1"/>
    <property type="match status" value="1"/>
</dbReference>
<sequence length="346" mass="37724">MIQVFIIDDSAVVRQVLTQILTKDPEIEIIGFASDPIFAAEKLSTMWPDVFILDVEMPRMDGISFLKKIMSERPTPVIICSSLAEKESETAMLAMKLGAIDIIEKPKLGVKNFLEESEILFTDSIKAAARARMKFHSGKDSLSALSDSKPIKADFSKISTTDKLIAIGTSTGGTQALEFILTKLNVHCPGIVIVQHMPEKFTEAFANRLDSICEIQVKEAKDGDPVKEGSAYIAPGNRHMEIYLSGAQFRIRIVDGPLFNRHRPSVDILFNSVAQVAGRNAKGIILTGMGSDGANGLFKMKQHGASTIAQDEATCVVFGMPKEAILRGAADTILPLSKIVGEVQRF</sequence>
<feature type="active site" evidence="5 6">
    <location>
        <position position="196"/>
    </location>
</feature>
<feature type="active site" evidence="5 6">
    <location>
        <position position="292"/>
    </location>
</feature>
<dbReference type="InterPro" id="IPR001789">
    <property type="entry name" value="Sig_transdc_resp-reg_receiver"/>
</dbReference>
<evidence type="ECO:0000313" key="10">
    <source>
        <dbReference type="EMBL" id="AOP34093.1"/>
    </source>
</evidence>
<proteinExistence type="inferred from homology"/>
<dbReference type="HAMAP" id="MF_00099">
    <property type="entry name" value="CheB_chemtxs"/>
    <property type="match status" value="1"/>
</dbReference>
<name>A0A1D7UX01_9LEPT</name>
<dbReference type="PROSITE" id="PS50122">
    <property type="entry name" value="CHEB"/>
    <property type="match status" value="1"/>
</dbReference>
<evidence type="ECO:0000313" key="11">
    <source>
        <dbReference type="Proteomes" id="UP000094197"/>
    </source>
</evidence>
<dbReference type="InterPro" id="IPR000673">
    <property type="entry name" value="Sig_transdc_resp-reg_Me-estase"/>
</dbReference>
<organism evidence="10 11">
    <name type="scientific">Leptospira tipperaryensis</name>
    <dbReference type="NCBI Taxonomy" id="2564040"/>
    <lineage>
        <taxon>Bacteria</taxon>
        <taxon>Pseudomonadati</taxon>
        <taxon>Spirochaetota</taxon>
        <taxon>Spirochaetia</taxon>
        <taxon>Leptospirales</taxon>
        <taxon>Leptospiraceae</taxon>
        <taxon>Leptospira</taxon>
    </lineage>
</organism>
<dbReference type="Proteomes" id="UP000094197">
    <property type="component" value="Chromosome 1"/>
</dbReference>
<dbReference type="NCBIfam" id="NF001965">
    <property type="entry name" value="PRK00742.1"/>
    <property type="match status" value="1"/>
</dbReference>
<evidence type="ECO:0000259" key="8">
    <source>
        <dbReference type="PROSITE" id="PS50110"/>
    </source>
</evidence>
<feature type="modified residue" description="4-aspartylphosphate" evidence="5 7">
    <location>
        <position position="54"/>
    </location>
</feature>
<evidence type="ECO:0000256" key="7">
    <source>
        <dbReference type="PROSITE-ProRule" id="PRU00169"/>
    </source>
</evidence>
<dbReference type="EMBL" id="CP015217">
    <property type="protein sequence ID" value="AOP34093.1"/>
    <property type="molecule type" value="Genomic_DNA"/>
</dbReference>
<dbReference type="PANTHER" id="PTHR42872:SF6">
    <property type="entry name" value="PROTEIN-GLUTAMATE METHYLESTERASE_PROTEIN-GLUTAMINE GLUTAMINASE"/>
    <property type="match status" value="1"/>
</dbReference>
<accession>A0A1D7UX01</accession>
<evidence type="ECO:0000256" key="6">
    <source>
        <dbReference type="PROSITE-ProRule" id="PRU00050"/>
    </source>
</evidence>
<comment type="similarity">
    <text evidence="5">Belongs to the CheB family.</text>
</comment>
<dbReference type="PROSITE" id="PS50110">
    <property type="entry name" value="RESPONSE_REGULATORY"/>
    <property type="match status" value="1"/>
</dbReference>
<evidence type="ECO:0000256" key="4">
    <source>
        <dbReference type="ARBA" id="ARBA00048267"/>
    </source>
</evidence>
<dbReference type="Gene3D" id="3.40.50.180">
    <property type="entry name" value="Methylesterase CheB, C-terminal domain"/>
    <property type="match status" value="1"/>
</dbReference>
<dbReference type="KEGG" id="laj:A0128_09710"/>
<dbReference type="GO" id="GO:0050568">
    <property type="term" value="F:protein-glutamine glutaminase activity"/>
    <property type="evidence" value="ECO:0007669"/>
    <property type="project" value="UniProtKB-UniRule"/>
</dbReference>